<accession>A0AAE3M6V8</accession>
<dbReference type="InterPro" id="IPR017900">
    <property type="entry name" value="4Fe4S_Fe_S_CS"/>
</dbReference>
<dbReference type="Proteomes" id="UP001209229">
    <property type="component" value="Unassembled WGS sequence"/>
</dbReference>
<dbReference type="GO" id="GO:0010181">
    <property type="term" value="F:FMN binding"/>
    <property type="evidence" value="ECO:0007669"/>
    <property type="project" value="InterPro"/>
</dbReference>
<feature type="domain" description="4Fe-4S ferredoxin-type" evidence="5">
    <location>
        <begin position="180"/>
        <end position="209"/>
    </location>
</feature>
<dbReference type="GO" id="GO:0051536">
    <property type="term" value="F:iron-sulfur cluster binding"/>
    <property type="evidence" value="ECO:0007669"/>
    <property type="project" value="UniProtKB-KW"/>
</dbReference>
<dbReference type="InterPro" id="IPR029039">
    <property type="entry name" value="Flavoprotein-like_sf"/>
</dbReference>
<dbReference type="GO" id="GO:0046872">
    <property type="term" value="F:metal ion binding"/>
    <property type="evidence" value="ECO:0007669"/>
    <property type="project" value="UniProtKB-KW"/>
</dbReference>
<evidence type="ECO:0000256" key="3">
    <source>
        <dbReference type="ARBA" id="ARBA00023014"/>
    </source>
</evidence>
<keyword evidence="1" id="KW-0479">Metal-binding</keyword>
<evidence type="ECO:0000259" key="4">
    <source>
        <dbReference type="PROSITE" id="PS50902"/>
    </source>
</evidence>
<evidence type="ECO:0000313" key="6">
    <source>
        <dbReference type="EMBL" id="MCW3788106.1"/>
    </source>
</evidence>
<comment type="caution">
    <text evidence="6">The sequence shown here is derived from an EMBL/GenBank/DDBJ whole genome shotgun (WGS) entry which is preliminary data.</text>
</comment>
<dbReference type="PANTHER" id="PTHR43122">
    <property type="entry name" value="FERREDOXIN SUBUNIT OF PYRUVATE:FLAVODOXIN OXIDOREDUCTASE-RELATED"/>
    <property type="match status" value="1"/>
</dbReference>
<dbReference type="PROSITE" id="PS50902">
    <property type="entry name" value="FLAVODOXIN_LIKE"/>
    <property type="match status" value="1"/>
</dbReference>
<reference evidence="6" key="1">
    <citation type="submission" date="2022-10" db="EMBL/GenBank/DDBJ databases">
        <authorList>
            <person name="Yu W.X."/>
        </authorList>
    </citation>
    <scope>NUCLEOTIDE SEQUENCE</scope>
    <source>
        <strain evidence="6">AAT</strain>
    </source>
</reference>
<dbReference type="Gene3D" id="3.30.70.20">
    <property type="match status" value="1"/>
</dbReference>
<dbReference type="PROSITE" id="PS00198">
    <property type="entry name" value="4FE4S_FER_1"/>
    <property type="match status" value="1"/>
</dbReference>
<evidence type="ECO:0000256" key="1">
    <source>
        <dbReference type="ARBA" id="ARBA00022723"/>
    </source>
</evidence>
<dbReference type="SUPFAM" id="SSF54862">
    <property type="entry name" value="4Fe-4S ferredoxins"/>
    <property type="match status" value="1"/>
</dbReference>
<evidence type="ECO:0000259" key="5">
    <source>
        <dbReference type="PROSITE" id="PS51379"/>
    </source>
</evidence>
<proteinExistence type="predicted"/>
<dbReference type="SUPFAM" id="SSF52218">
    <property type="entry name" value="Flavoproteins"/>
    <property type="match status" value="1"/>
</dbReference>
<protein>
    <submittedName>
        <fullName evidence="6">4Fe-4S binding protein</fullName>
    </submittedName>
</protein>
<gene>
    <name evidence="6" type="ORF">OM075_16635</name>
</gene>
<dbReference type="InterPro" id="IPR008254">
    <property type="entry name" value="Flavodoxin/NO_synth"/>
</dbReference>
<organism evidence="6 7">
    <name type="scientific">Plebeiibacterium sediminum</name>
    <dbReference type="NCBI Taxonomy" id="2992112"/>
    <lineage>
        <taxon>Bacteria</taxon>
        <taxon>Pseudomonadati</taxon>
        <taxon>Bacteroidota</taxon>
        <taxon>Bacteroidia</taxon>
        <taxon>Marinilabiliales</taxon>
        <taxon>Marinilabiliaceae</taxon>
        <taxon>Plebeiibacterium</taxon>
    </lineage>
</organism>
<keyword evidence="3" id="KW-0411">Iron-sulfur</keyword>
<dbReference type="EMBL" id="JAPDPJ010000044">
    <property type="protein sequence ID" value="MCW3788106.1"/>
    <property type="molecule type" value="Genomic_DNA"/>
</dbReference>
<dbReference type="Pfam" id="PF00037">
    <property type="entry name" value="Fer4"/>
    <property type="match status" value="1"/>
</dbReference>
<dbReference type="Gene3D" id="3.40.50.360">
    <property type="match status" value="1"/>
</dbReference>
<dbReference type="InterPro" id="IPR017896">
    <property type="entry name" value="4Fe4S_Fe-S-bd"/>
</dbReference>
<feature type="domain" description="4Fe-4S ferredoxin-type" evidence="5">
    <location>
        <begin position="210"/>
        <end position="237"/>
    </location>
</feature>
<name>A0AAE3M6V8_9BACT</name>
<dbReference type="RefSeq" id="WP_301191666.1">
    <property type="nucleotide sequence ID" value="NZ_JAPDPJ010000044.1"/>
</dbReference>
<dbReference type="PROSITE" id="PS51379">
    <property type="entry name" value="4FE4S_FER_2"/>
    <property type="match status" value="2"/>
</dbReference>
<evidence type="ECO:0000313" key="7">
    <source>
        <dbReference type="Proteomes" id="UP001209229"/>
    </source>
</evidence>
<dbReference type="AlphaFoldDB" id="A0AAE3M6V8"/>
<keyword evidence="2" id="KW-0408">Iron</keyword>
<dbReference type="PANTHER" id="PTHR43122:SF1">
    <property type="entry name" value="IRON-SULFUR-BINDING PROTEIN"/>
    <property type="match status" value="1"/>
</dbReference>
<keyword evidence="7" id="KW-1185">Reference proteome</keyword>
<sequence>MTQKVHLVYFSPTNTTKKVLEEIAKGIGLEQISNIDLTKPLQLTEEISDRIVLFGVPVYRGRVPAEASEQLKKIKGRNSKAVLIAVYGNRDYDDALLELKDITEESGFKTIAAATFIGEHSFSTEQFPIAVNRPDVSDLTKAEQFGKKIKNLLEDPARLGKTFDVPGNRPYKELGVMPEVSPVTDNQKCDQCGVCIDVCPTNAILLDEAIKTNSALCILCCACVKYCPNEARYNDSDFVHTAATKLYTFCSKRKEPEFFM</sequence>
<evidence type="ECO:0000256" key="2">
    <source>
        <dbReference type="ARBA" id="ARBA00023004"/>
    </source>
</evidence>
<feature type="domain" description="Flavodoxin-like" evidence="4">
    <location>
        <begin position="5"/>
        <end position="150"/>
    </location>
</feature>